<dbReference type="CDD" id="cd02440">
    <property type="entry name" value="AdoMet_MTases"/>
    <property type="match status" value="1"/>
</dbReference>
<protein>
    <recommendedName>
        <fullName evidence="5">Methyltransferase type 11 domain-containing protein</fullName>
    </recommendedName>
</protein>
<comment type="similarity">
    <text evidence="1">Belongs to the methyltransferase superfamily. LaeA methyltransferase family.</text>
</comment>
<dbReference type="Pfam" id="PF13489">
    <property type="entry name" value="Methyltransf_23"/>
    <property type="match status" value="1"/>
</dbReference>
<feature type="compositionally biased region" description="Low complexity" evidence="2">
    <location>
        <begin position="334"/>
        <end position="359"/>
    </location>
</feature>
<feature type="region of interest" description="Disordered" evidence="2">
    <location>
        <begin position="321"/>
        <end position="374"/>
    </location>
</feature>
<dbReference type="Proteomes" id="UP000293360">
    <property type="component" value="Unassembled WGS sequence"/>
</dbReference>
<evidence type="ECO:0008006" key="5">
    <source>
        <dbReference type="Google" id="ProtNLM"/>
    </source>
</evidence>
<feature type="compositionally biased region" description="Basic and acidic residues" evidence="2">
    <location>
        <begin position="361"/>
        <end position="374"/>
    </location>
</feature>
<sequence length="374" mass="42189">MAAPEEAQERVESGLGPFDDNDSSLDIESLVSTDSITSSLLEYRTIHGRTYQSSRTTQYWAPNDDQHIEAFDVAHQWLTMMLGDKLYAAPIGDNPQVSPSRPTSDMADEFPSAEVIGTDISPTQPTWVPPNLSFQIDDAQLDWTYKPQSFDFIHIRYMHAAIGDWSRLYEQIYQFLKPGGWFQHIEPNIELRPDNPDVKFDDNHVFRVWSKVFYDAGDKIGRTFRFNEENMVKYARDAGFSEITHKKFTIPHSPWPKDKRLKEMGMYVGLYMNLSLDGFVVYPIGQVLGWSLQEVQVLVAKMRAAIKDPNNRTCSDMHMVYGRKPEHPTTGPTAPAEAAPSPVAAASSPAQAQAASSPARKARDSPQGEELRQS</sequence>
<dbReference type="SUPFAM" id="SSF53335">
    <property type="entry name" value="S-adenosyl-L-methionine-dependent methyltransferases"/>
    <property type="match status" value="1"/>
</dbReference>
<dbReference type="InterPro" id="IPR029063">
    <property type="entry name" value="SAM-dependent_MTases_sf"/>
</dbReference>
<gene>
    <name evidence="3" type="ORF">DL764_003591</name>
</gene>
<proteinExistence type="inferred from homology"/>
<dbReference type="PANTHER" id="PTHR43591">
    <property type="entry name" value="METHYLTRANSFERASE"/>
    <property type="match status" value="1"/>
</dbReference>
<comment type="caution">
    <text evidence="3">The sequence shown here is derived from an EMBL/GenBank/DDBJ whole genome shotgun (WGS) entry which is preliminary data.</text>
</comment>
<organism evidence="3 4">
    <name type="scientific">Monosporascus ibericus</name>
    <dbReference type="NCBI Taxonomy" id="155417"/>
    <lineage>
        <taxon>Eukaryota</taxon>
        <taxon>Fungi</taxon>
        <taxon>Dikarya</taxon>
        <taxon>Ascomycota</taxon>
        <taxon>Pezizomycotina</taxon>
        <taxon>Sordariomycetes</taxon>
        <taxon>Xylariomycetidae</taxon>
        <taxon>Xylariales</taxon>
        <taxon>Xylariales incertae sedis</taxon>
        <taxon>Monosporascus</taxon>
    </lineage>
</organism>
<evidence type="ECO:0000256" key="1">
    <source>
        <dbReference type="ARBA" id="ARBA00038158"/>
    </source>
</evidence>
<dbReference type="AlphaFoldDB" id="A0A4Q4TIJ2"/>
<reference evidence="3 4" key="1">
    <citation type="submission" date="2018-06" db="EMBL/GenBank/DDBJ databases">
        <title>Complete Genomes of Monosporascus.</title>
        <authorList>
            <person name="Robinson A.J."/>
            <person name="Natvig D.O."/>
        </authorList>
    </citation>
    <scope>NUCLEOTIDE SEQUENCE [LARGE SCALE GENOMIC DNA]</scope>
    <source>
        <strain evidence="3 4">CBS 110550</strain>
    </source>
</reference>
<evidence type="ECO:0000313" key="3">
    <source>
        <dbReference type="EMBL" id="RYP05774.1"/>
    </source>
</evidence>
<feature type="region of interest" description="Disordered" evidence="2">
    <location>
        <begin position="1"/>
        <end position="23"/>
    </location>
</feature>
<accession>A0A4Q4TIJ2</accession>
<keyword evidence="4" id="KW-1185">Reference proteome</keyword>
<dbReference type="GO" id="GO:0008168">
    <property type="term" value="F:methyltransferase activity"/>
    <property type="evidence" value="ECO:0007669"/>
    <property type="project" value="TreeGrafter"/>
</dbReference>
<evidence type="ECO:0000313" key="4">
    <source>
        <dbReference type="Proteomes" id="UP000293360"/>
    </source>
</evidence>
<dbReference type="OrthoDB" id="2013972at2759"/>
<name>A0A4Q4TIJ2_9PEZI</name>
<evidence type="ECO:0000256" key="2">
    <source>
        <dbReference type="SAM" id="MobiDB-lite"/>
    </source>
</evidence>
<dbReference type="Gene3D" id="3.40.50.150">
    <property type="entry name" value="Vaccinia Virus protein VP39"/>
    <property type="match status" value="1"/>
</dbReference>
<dbReference type="STRING" id="155417.A0A4Q4TIJ2"/>
<dbReference type="PANTHER" id="PTHR43591:SF10">
    <property type="entry name" value="ABC TRANSMEMBRANE TYPE-1 DOMAIN-CONTAINING PROTEIN-RELATED"/>
    <property type="match status" value="1"/>
</dbReference>
<dbReference type="EMBL" id="QJNU01000157">
    <property type="protein sequence ID" value="RYP05774.1"/>
    <property type="molecule type" value="Genomic_DNA"/>
</dbReference>